<evidence type="ECO:0000313" key="2">
    <source>
        <dbReference type="EMBL" id="PQP99015.1"/>
    </source>
</evidence>
<dbReference type="Pfam" id="PF03101">
    <property type="entry name" value="FAR1"/>
    <property type="match status" value="1"/>
</dbReference>
<keyword evidence="3" id="KW-1185">Reference proteome</keyword>
<dbReference type="InterPro" id="IPR004330">
    <property type="entry name" value="FAR1_DNA_bnd_dom"/>
</dbReference>
<dbReference type="Proteomes" id="UP000250321">
    <property type="component" value="Unassembled WGS sequence"/>
</dbReference>
<dbReference type="AlphaFoldDB" id="A0A314ZB27"/>
<evidence type="ECO:0000259" key="1">
    <source>
        <dbReference type="Pfam" id="PF03101"/>
    </source>
</evidence>
<accession>A0A314ZB27</accession>
<dbReference type="STRING" id="2094558.A0A314ZB27"/>
<sequence length="189" mass="21681">MDMGVETSKGGCSDSGYLGGCERSSHGAPATESGHMSVEHLVSQSSDDNGVDIIVPRKEDVMGKEFKMIELVEEYYMSYAKGIGFSVRKDKSVRNLERKVCRRRWCCSKEGLRNEKFNDRQDRIQQPKPITRENCPAHFWVGYEKKRDTYVVTNFEPHHNHELVTPLESPYLRCNRVVRNSYLAQVVGM</sequence>
<name>A0A314ZB27_PRUYE</name>
<feature type="domain" description="FAR1" evidence="1">
    <location>
        <begin position="74"/>
        <end position="164"/>
    </location>
</feature>
<gene>
    <name evidence="2" type="ORF">Pyn_22994</name>
</gene>
<protein>
    <submittedName>
        <fullName evidence="2">Protein FAR1-RELATED SEQUENCE 5-like</fullName>
    </submittedName>
</protein>
<organism evidence="2 3">
    <name type="scientific">Prunus yedoensis var. nudiflora</name>
    <dbReference type="NCBI Taxonomy" id="2094558"/>
    <lineage>
        <taxon>Eukaryota</taxon>
        <taxon>Viridiplantae</taxon>
        <taxon>Streptophyta</taxon>
        <taxon>Embryophyta</taxon>
        <taxon>Tracheophyta</taxon>
        <taxon>Spermatophyta</taxon>
        <taxon>Magnoliopsida</taxon>
        <taxon>eudicotyledons</taxon>
        <taxon>Gunneridae</taxon>
        <taxon>Pentapetalae</taxon>
        <taxon>rosids</taxon>
        <taxon>fabids</taxon>
        <taxon>Rosales</taxon>
        <taxon>Rosaceae</taxon>
        <taxon>Amygdaloideae</taxon>
        <taxon>Amygdaleae</taxon>
        <taxon>Prunus</taxon>
    </lineage>
</organism>
<dbReference type="PANTHER" id="PTHR46328:SF14">
    <property type="entry name" value="FAR-RED IMPAIRED RESPONSIVE (FAR1) FAMILY PROTEIN"/>
    <property type="match status" value="1"/>
</dbReference>
<reference evidence="2 3" key="1">
    <citation type="submission" date="2018-02" db="EMBL/GenBank/DDBJ databases">
        <title>Draft genome of wild Prunus yedoensis var. nudiflora.</title>
        <authorList>
            <person name="Baek S."/>
            <person name="Kim J.-H."/>
            <person name="Choi K."/>
            <person name="Kim G.-B."/>
            <person name="Cho A."/>
            <person name="Jang H."/>
            <person name="Shin C.-H."/>
            <person name="Yu H.-J."/>
            <person name="Mun J.-H."/>
        </authorList>
    </citation>
    <scope>NUCLEOTIDE SEQUENCE [LARGE SCALE GENOMIC DNA]</scope>
    <source>
        <strain evidence="3">cv. Jeju island</strain>
        <tissue evidence="2">Leaf</tissue>
    </source>
</reference>
<dbReference type="PANTHER" id="PTHR46328">
    <property type="entry name" value="FAR-RED IMPAIRED RESPONSIVE (FAR1) FAMILY PROTEIN-RELATED"/>
    <property type="match status" value="1"/>
</dbReference>
<evidence type="ECO:0000313" key="3">
    <source>
        <dbReference type="Proteomes" id="UP000250321"/>
    </source>
</evidence>
<dbReference type="EMBL" id="PJQY01001849">
    <property type="protein sequence ID" value="PQP99015.1"/>
    <property type="molecule type" value="Genomic_DNA"/>
</dbReference>
<dbReference type="OrthoDB" id="1165684at2759"/>
<comment type="caution">
    <text evidence="2">The sequence shown here is derived from an EMBL/GenBank/DDBJ whole genome shotgun (WGS) entry which is preliminary data.</text>
</comment>
<proteinExistence type="predicted"/>